<evidence type="ECO:0000259" key="6">
    <source>
        <dbReference type="Pfam" id="PF07980"/>
    </source>
</evidence>
<keyword evidence="5" id="KW-0998">Cell outer membrane</keyword>
<dbReference type="EMBL" id="VZCB01000079">
    <property type="protein sequence ID" value="MQN81321.1"/>
    <property type="molecule type" value="Genomic_DNA"/>
</dbReference>
<sequence length="427" mass="48646">MVKNIYRLYIWVFFLGTMLAFSSCQNEQQKNLLSEDAINGSVSEIYSNAVAPLYDYMDKDSLGTSDADPLYHVWEYIYQGISLANHSLDFIDDNASLITADQKDRLKAEVRAVRALLYYEAMDKFGRIPVVLSSEESAIYASAKSDSIASFTDVYLSVQSERSEVFQFIFSELQQVLPYLSAQHSGKEGRFSGRITKPVVNYLLAKMALNAEIYTFDDWTKGYKKRPRGRNIDFMVQTADGASLLNDLKASENRSKKLNAWETCIYYCDALAAEGYSLDEDVIFCSTDSRTALPSRIGTPVARFLFRYTDVLLMKSEANIRNGEDGRTELNMVRARQGKPAHRATLNRILEERLDVLSREDIHRQDLIRFGMFTDAFNLYPYLKGKSSGYITVFPIPQKCIDLNPKLVQNKGYEVEGSSAYKTMRYD</sequence>
<comment type="caution">
    <text evidence="8">The sequence shown here is derived from an EMBL/GenBank/DDBJ whole genome shotgun (WGS) entry which is preliminary data.</text>
</comment>
<evidence type="ECO:0000259" key="7">
    <source>
        <dbReference type="Pfam" id="PF14322"/>
    </source>
</evidence>
<comment type="subcellular location">
    <subcellularLocation>
        <location evidence="1">Cell outer membrane</location>
    </subcellularLocation>
</comment>
<dbReference type="InterPro" id="IPR011990">
    <property type="entry name" value="TPR-like_helical_dom_sf"/>
</dbReference>
<dbReference type="OrthoDB" id="5694214at2"/>
<dbReference type="Pfam" id="PF07980">
    <property type="entry name" value="SusD_RagB"/>
    <property type="match status" value="1"/>
</dbReference>
<protein>
    <submittedName>
        <fullName evidence="8">RagB/SusD family nutrient uptake outer membrane protein</fullName>
    </submittedName>
</protein>
<reference evidence="8 9" key="1">
    <citation type="submission" date="2019-09" db="EMBL/GenBank/DDBJ databases">
        <title>Distinct polysaccharide growth profiles of human intestinal Prevotella copri isolates.</title>
        <authorList>
            <person name="Fehlner-Peach H."/>
            <person name="Magnabosco C."/>
            <person name="Raghavan V."/>
            <person name="Scher J.U."/>
            <person name="Tett A."/>
            <person name="Cox L.M."/>
            <person name="Gottsegen C."/>
            <person name="Watters A."/>
            <person name="Wiltshire- Gordon J.D."/>
            <person name="Segata N."/>
            <person name="Bonneau R."/>
            <person name="Littman D.R."/>
        </authorList>
    </citation>
    <scope>NUCLEOTIDE SEQUENCE [LARGE SCALE GENOMIC DNA]</scope>
    <source>
        <strain evidence="9">iA622</strain>
    </source>
</reference>
<dbReference type="Proteomes" id="UP000480425">
    <property type="component" value="Unassembled WGS sequence"/>
</dbReference>
<dbReference type="InterPro" id="IPR012944">
    <property type="entry name" value="SusD_RagB_dom"/>
</dbReference>
<feature type="domain" description="RagB/SusD" evidence="6">
    <location>
        <begin position="302"/>
        <end position="413"/>
    </location>
</feature>
<feature type="domain" description="SusD-like N-terminal" evidence="7">
    <location>
        <begin position="51"/>
        <end position="167"/>
    </location>
</feature>
<evidence type="ECO:0000313" key="9">
    <source>
        <dbReference type="Proteomes" id="UP000480425"/>
    </source>
</evidence>
<accession>A0A6G1U3G4</accession>
<evidence type="ECO:0000256" key="1">
    <source>
        <dbReference type="ARBA" id="ARBA00004442"/>
    </source>
</evidence>
<gene>
    <name evidence="8" type="ORF">F7D73_10250</name>
</gene>
<organism evidence="8 9">
    <name type="scientific">Segatella copri</name>
    <dbReference type="NCBI Taxonomy" id="165179"/>
    <lineage>
        <taxon>Bacteria</taxon>
        <taxon>Pseudomonadati</taxon>
        <taxon>Bacteroidota</taxon>
        <taxon>Bacteroidia</taxon>
        <taxon>Bacteroidales</taxon>
        <taxon>Prevotellaceae</taxon>
        <taxon>Segatella</taxon>
    </lineage>
</organism>
<dbReference type="GO" id="GO:0009279">
    <property type="term" value="C:cell outer membrane"/>
    <property type="evidence" value="ECO:0007669"/>
    <property type="project" value="UniProtKB-SubCell"/>
</dbReference>
<evidence type="ECO:0000313" key="8">
    <source>
        <dbReference type="EMBL" id="MQN81321.1"/>
    </source>
</evidence>
<comment type="similarity">
    <text evidence="2">Belongs to the SusD family.</text>
</comment>
<evidence type="ECO:0000256" key="4">
    <source>
        <dbReference type="ARBA" id="ARBA00023136"/>
    </source>
</evidence>
<dbReference type="PROSITE" id="PS51257">
    <property type="entry name" value="PROKAR_LIPOPROTEIN"/>
    <property type="match status" value="1"/>
</dbReference>
<name>A0A6G1U3G4_9BACT</name>
<keyword evidence="3" id="KW-0732">Signal</keyword>
<keyword evidence="4" id="KW-0472">Membrane</keyword>
<evidence type="ECO:0000256" key="3">
    <source>
        <dbReference type="ARBA" id="ARBA00022729"/>
    </source>
</evidence>
<evidence type="ECO:0000256" key="2">
    <source>
        <dbReference type="ARBA" id="ARBA00006275"/>
    </source>
</evidence>
<evidence type="ECO:0000256" key="5">
    <source>
        <dbReference type="ARBA" id="ARBA00023237"/>
    </source>
</evidence>
<proteinExistence type="inferred from homology"/>
<dbReference type="InterPro" id="IPR033985">
    <property type="entry name" value="SusD-like_N"/>
</dbReference>
<dbReference type="SUPFAM" id="SSF48452">
    <property type="entry name" value="TPR-like"/>
    <property type="match status" value="1"/>
</dbReference>
<dbReference type="AlphaFoldDB" id="A0A6G1U3G4"/>
<dbReference type="Pfam" id="PF14322">
    <property type="entry name" value="SusD-like_3"/>
    <property type="match status" value="1"/>
</dbReference>
<dbReference type="Gene3D" id="1.25.40.390">
    <property type="match status" value="2"/>
</dbReference>